<reference evidence="1" key="1">
    <citation type="journal article" date="2014" name="Front. Microbiol.">
        <title>High frequency of phylogenetically diverse reductive dehalogenase-homologous genes in deep subseafloor sedimentary metagenomes.</title>
        <authorList>
            <person name="Kawai M."/>
            <person name="Futagami T."/>
            <person name="Toyoda A."/>
            <person name="Takaki Y."/>
            <person name="Nishi S."/>
            <person name="Hori S."/>
            <person name="Arai W."/>
            <person name="Tsubouchi T."/>
            <person name="Morono Y."/>
            <person name="Uchiyama I."/>
            <person name="Ito T."/>
            <person name="Fujiyama A."/>
            <person name="Inagaki F."/>
            <person name="Takami H."/>
        </authorList>
    </citation>
    <scope>NUCLEOTIDE SEQUENCE</scope>
    <source>
        <strain evidence="1">Expedition CK06-06</strain>
    </source>
</reference>
<accession>X0VKD6</accession>
<name>X0VKD6_9ZZZZ</name>
<dbReference type="GO" id="GO:0006355">
    <property type="term" value="P:regulation of DNA-templated transcription"/>
    <property type="evidence" value="ECO:0007669"/>
    <property type="project" value="InterPro"/>
</dbReference>
<dbReference type="EMBL" id="BARS01022502">
    <property type="protein sequence ID" value="GAG01001.1"/>
    <property type="molecule type" value="Genomic_DNA"/>
</dbReference>
<comment type="caution">
    <text evidence="1">The sequence shown here is derived from an EMBL/GenBank/DDBJ whole genome shotgun (WGS) entry which is preliminary data.</text>
</comment>
<protein>
    <submittedName>
        <fullName evidence="1">Uncharacterized protein</fullName>
    </submittedName>
</protein>
<dbReference type="AlphaFoldDB" id="X0VKD6"/>
<dbReference type="InterPro" id="IPR013321">
    <property type="entry name" value="Arc_rbn_hlx_hlx"/>
</dbReference>
<organism evidence="1">
    <name type="scientific">marine sediment metagenome</name>
    <dbReference type="NCBI Taxonomy" id="412755"/>
    <lineage>
        <taxon>unclassified sequences</taxon>
        <taxon>metagenomes</taxon>
        <taxon>ecological metagenomes</taxon>
    </lineage>
</organism>
<dbReference type="Gene3D" id="1.10.1220.10">
    <property type="entry name" value="Met repressor-like"/>
    <property type="match status" value="1"/>
</dbReference>
<evidence type="ECO:0000313" key="1">
    <source>
        <dbReference type="EMBL" id="GAG01001.1"/>
    </source>
</evidence>
<proteinExistence type="predicted"/>
<gene>
    <name evidence="1" type="ORF">S01H1_35970</name>
</gene>
<sequence>MAKRKMYNTTLDADLIKEIRILAAQLEKRQNDLLEEAILDLLDKYKESVN</sequence>